<dbReference type="OrthoDB" id="2472181at2"/>
<dbReference type="RefSeq" id="WP_143022862.1">
    <property type="nucleotide sequence ID" value="NZ_FNIX01000015.1"/>
</dbReference>
<evidence type="ECO:0000313" key="7">
    <source>
        <dbReference type="EMBL" id="SDP79890.1"/>
    </source>
</evidence>
<dbReference type="EMBL" id="FNIX01000015">
    <property type="protein sequence ID" value="SDP79890.1"/>
    <property type="molecule type" value="Genomic_DNA"/>
</dbReference>
<evidence type="ECO:0000256" key="1">
    <source>
        <dbReference type="ARBA" id="ARBA00001957"/>
    </source>
</evidence>
<dbReference type="Pfam" id="PF00501">
    <property type="entry name" value="AMP-binding"/>
    <property type="match status" value="1"/>
</dbReference>
<evidence type="ECO:0000259" key="5">
    <source>
        <dbReference type="Pfam" id="PF00975"/>
    </source>
</evidence>
<dbReference type="InterPro" id="IPR001031">
    <property type="entry name" value="Thioesterase"/>
</dbReference>
<dbReference type="InterPro" id="IPR045851">
    <property type="entry name" value="AMP-bd_C_sf"/>
</dbReference>
<dbReference type="InterPro" id="IPR036736">
    <property type="entry name" value="ACP-like_sf"/>
</dbReference>
<accession>A0A1H0VN89</accession>
<protein>
    <submittedName>
        <fullName evidence="7">Amino acid adenylation domain-containing protein</fullName>
    </submittedName>
</protein>
<evidence type="ECO:0000259" key="6">
    <source>
        <dbReference type="Pfam" id="PF13193"/>
    </source>
</evidence>
<dbReference type="SUPFAM" id="SSF56801">
    <property type="entry name" value="Acetyl-CoA synthetase-like"/>
    <property type="match status" value="1"/>
</dbReference>
<dbReference type="PROSITE" id="PS00455">
    <property type="entry name" value="AMP_BINDING"/>
    <property type="match status" value="1"/>
</dbReference>
<feature type="domain" description="AMP-dependent synthetase/ligase" evidence="3">
    <location>
        <begin position="234"/>
        <end position="578"/>
    </location>
</feature>
<dbReference type="Proteomes" id="UP000199691">
    <property type="component" value="Unassembled WGS sequence"/>
</dbReference>
<dbReference type="Gene3D" id="1.10.1200.10">
    <property type="entry name" value="ACP-like"/>
    <property type="match status" value="1"/>
</dbReference>
<evidence type="ECO:0000259" key="4">
    <source>
        <dbReference type="Pfam" id="PF00550"/>
    </source>
</evidence>
<dbReference type="AlphaFoldDB" id="A0A1H0VN89"/>
<dbReference type="PANTHER" id="PTHR45527:SF1">
    <property type="entry name" value="FATTY ACID SYNTHASE"/>
    <property type="match status" value="1"/>
</dbReference>
<dbReference type="InterPro" id="IPR029058">
    <property type="entry name" value="AB_hydrolase_fold"/>
</dbReference>
<dbReference type="Pfam" id="PF00550">
    <property type="entry name" value="PP-binding"/>
    <property type="match status" value="1"/>
</dbReference>
<dbReference type="InterPro" id="IPR010071">
    <property type="entry name" value="AA_adenyl_dom"/>
</dbReference>
<reference evidence="8" key="1">
    <citation type="submission" date="2016-10" db="EMBL/GenBank/DDBJ databases">
        <authorList>
            <person name="Varghese N."/>
            <person name="Submissions S."/>
        </authorList>
    </citation>
    <scope>NUCLEOTIDE SEQUENCE [LARGE SCALE GENOMIC DNA]</scope>
    <source>
        <strain evidence="8">CGMCC 4.6609</strain>
    </source>
</reference>
<dbReference type="PANTHER" id="PTHR45527">
    <property type="entry name" value="NONRIBOSOMAL PEPTIDE SYNTHETASE"/>
    <property type="match status" value="1"/>
</dbReference>
<feature type="domain" description="AMP-binding enzyme C-terminal" evidence="6">
    <location>
        <begin position="635"/>
        <end position="708"/>
    </location>
</feature>
<feature type="domain" description="Carrier" evidence="4">
    <location>
        <begin position="738"/>
        <end position="799"/>
    </location>
</feature>
<dbReference type="GO" id="GO:0044550">
    <property type="term" value="P:secondary metabolite biosynthetic process"/>
    <property type="evidence" value="ECO:0007669"/>
    <property type="project" value="TreeGrafter"/>
</dbReference>
<dbReference type="InterPro" id="IPR025110">
    <property type="entry name" value="AMP-bd_C"/>
</dbReference>
<sequence length="1071" mass="112672">MYLSSPDPASERVASTGPSPGVVTAVPRWPAPGPAVPVDCHREVPAPLRHRLGATADALGTTVDALVLAAHLAVLRALTAEPAPVTGLVTGAAVRAVSSEVAGRRWTEVVSGATEVRGGTPPGGQALGGAPRGEQPVETVLDLSPEGARHEAVLGVRFTAGTLTVTSRSDLLSADAVARIAGYHLAAARLLCADPDAVHRVEDLLDEPEIRHQLDELSGPRVPLGDRMTAQLIAERAAREPDEVAVSHRDRSWTHGELDARSAEVAAALLERGQAVGEIVAVVADRGLGWAAAVLGVLRAGGAYLPVDPGATAGRIASVLDRAGCRVVLTGPGVEPGAWAAGRAVLPIDGLLGTGAHADPVPVSPDALAYVYFTSGSTGTPKGVMCEHGGLLNHLLAKIADMELVAGEVVAQTAAQSFDISLWQLLAPLLCGGSSRIVDTEVLLDADALVEELTTGRVRVAQLVPSYFEVLLARLESGPGGLGAVRALSVTGEVLRPDLARRWFACCPGTTLVNAYGATELSDDTTHAVLRHADEQVTLGRPVRNVDVSILDDTKSLLPLGAPGEIAFSGVCVGRGYLDDEEQTARAFIPDPHRPDRRLYRTGDIGRWLPGGRLEFLGRRDEQIRVRGVRVEIGEIEHRLAGIDGVTSGAVVVDSGAGRGPILVAFFTGSAALDGGAVRARLSEQLPDQLVPTYVHRLDRLPLTANGKIDKVVLATVAATLGHADGPYAAPVTPTERALATAWAEVLHVPLERIGHADHFFRLGGTSLSVVRLLLRLDGLVSLRQVLAHPVLSELAAVIDEQRPPPAPPLLHQLSDVDHEPVATLVCFPHAGGNSVNFHELARELRAHRVRVLAVELPGHDLDAEPGQLAEVPAIAEAVRAELRTHLGADDPLLLWGHSSGAAPALALARLLDHDGEPARRVFLGAVRPSTDSELRAEDVRVAALDERDLVTAMLEDSGYIEVDGGSPRRARVVGAAYRHDVRGANRFFRDVLRAPGAHRVAAPVDIVVAADDPHTAGARERLPAWAGLSDVLTLRELPEGGHYFPSSRAAEVARIVLGACPRPTSPRSLV</sequence>
<dbReference type="InterPro" id="IPR042099">
    <property type="entry name" value="ANL_N_sf"/>
</dbReference>
<dbReference type="Gene3D" id="3.40.50.1820">
    <property type="entry name" value="alpha/beta hydrolase"/>
    <property type="match status" value="1"/>
</dbReference>
<dbReference type="SUPFAM" id="SSF53474">
    <property type="entry name" value="alpha/beta-Hydrolases"/>
    <property type="match status" value="1"/>
</dbReference>
<dbReference type="InterPro" id="IPR020845">
    <property type="entry name" value="AMP-binding_CS"/>
</dbReference>
<dbReference type="GO" id="GO:0031177">
    <property type="term" value="F:phosphopantetheine binding"/>
    <property type="evidence" value="ECO:0007669"/>
    <property type="project" value="TreeGrafter"/>
</dbReference>
<dbReference type="STRING" id="641025.SAMN05421507_11517"/>
<gene>
    <name evidence="7" type="ORF">SAMN05421507_11517</name>
</gene>
<dbReference type="Pfam" id="PF00975">
    <property type="entry name" value="Thioesterase"/>
    <property type="match status" value="1"/>
</dbReference>
<comment type="cofactor">
    <cofactor evidence="1">
        <name>pantetheine 4'-phosphate</name>
        <dbReference type="ChEBI" id="CHEBI:47942"/>
    </cofactor>
</comment>
<dbReference type="CDD" id="cd05930">
    <property type="entry name" value="A_NRPS"/>
    <property type="match status" value="1"/>
</dbReference>
<evidence type="ECO:0000259" key="3">
    <source>
        <dbReference type="Pfam" id="PF00501"/>
    </source>
</evidence>
<dbReference type="Gene3D" id="3.30.300.30">
    <property type="match status" value="1"/>
</dbReference>
<dbReference type="GO" id="GO:0043041">
    <property type="term" value="P:amino acid activation for nonribosomal peptide biosynthetic process"/>
    <property type="evidence" value="ECO:0007669"/>
    <property type="project" value="TreeGrafter"/>
</dbReference>
<dbReference type="GO" id="GO:0005737">
    <property type="term" value="C:cytoplasm"/>
    <property type="evidence" value="ECO:0007669"/>
    <property type="project" value="TreeGrafter"/>
</dbReference>
<dbReference type="InterPro" id="IPR009081">
    <property type="entry name" value="PP-bd_ACP"/>
</dbReference>
<feature type="region of interest" description="Disordered" evidence="2">
    <location>
        <begin position="1"/>
        <end position="21"/>
    </location>
</feature>
<dbReference type="Gene3D" id="3.40.50.12780">
    <property type="entry name" value="N-terminal domain of ligase-like"/>
    <property type="match status" value="1"/>
</dbReference>
<dbReference type="NCBIfam" id="TIGR01733">
    <property type="entry name" value="AA-adenyl-dom"/>
    <property type="match status" value="1"/>
</dbReference>
<evidence type="ECO:0000256" key="2">
    <source>
        <dbReference type="SAM" id="MobiDB-lite"/>
    </source>
</evidence>
<organism evidence="7 8">
    <name type="scientific">Lentzea jiangxiensis</name>
    <dbReference type="NCBI Taxonomy" id="641025"/>
    <lineage>
        <taxon>Bacteria</taxon>
        <taxon>Bacillati</taxon>
        <taxon>Actinomycetota</taxon>
        <taxon>Actinomycetes</taxon>
        <taxon>Pseudonocardiales</taxon>
        <taxon>Pseudonocardiaceae</taxon>
        <taxon>Lentzea</taxon>
    </lineage>
</organism>
<keyword evidence="8" id="KW-1185">Reference proteome</keyword>
<dbReference type="InterPro" id="IPR000873">
    <property type="entry name" value="AMP-dep_synth/lig_dom"/>
</dbReference>
<proteinExistence type="predicted"/>
<feature type="domain" description="Thioesterase" evidence="5">
    <location>
        <begin position="824"/>
        <end position="938"/>
    </location>
</feature>
<name>A0A1H0VN89_9PSEU</name>
<dbReference type="Pfam" id="PF13193">
    <property type="entry name" value="AMP-binding_C"/>
    <property type="match status" value="1"/>
</dbReference>
<evidence type="ECO:0000313" key="8">
    <source>
        <dbReference type="Proteomes" id="UP000199691"/>
    </source>
</evidence>